<proteinExistence type="predicted"/>
<gene>
    <name evidence="2" type="primary">DIC1_1</name>
    <name evidence="2" type="ORF">JDV02_006410</name>
</gene>
<organism evidence="2 3">
    <name type="scientific">Purpureocillium takamizusanense</name>
    <dbReference type="NCBI Taxonomy" id="2060973"/>
    <lineage>
        <taxon>Eukaryota</taxon>
        <taxon>Fungi</taxon>
        <taxon>Dikarya</taxon>
        <taxon>Ascomycota</taxon>
        <taxon>Pezizomycotina</taxon>
        <taxon>Sordariomycetes</taxon>
        <taxon>Hypocreomycetidae</taxon>
        <taxon>Hypocreales</taxon>
        <taxon>Ophiocordycipitaceae</taxon>
        <taxon>Purpureocillium</taxon>
    </lineage>
</organism>
<sequence length="84" mass="8611">MASSAAPTSASASAPTTTTTTGTANPDVAAKTDERRKKAKPPAIRYPFWFGGSASSMAACVTHPLDLDKTKNMPVGHGSSRSSD</sequence>
<evidence type="ECO:0000313" key="2">
    <source>
        <dbReference type="EMBL" id="UNI20310.1"/>
    </source>
</evidence>
<evidence type="ECO:0000256" key="1">
    <source>
        <dbReference type="SAM" id="MobiDB-lite"/>
    </source>
</evidence>
<name>A0A9Q8QIL1_9HYPO</name>
<feature type="compositionally biased region" description="Low complexity" evidence="1">
    <location>
        <begin position="1"/>
        <end position="24"/>
    </location>
</feature>
<feature type="region of interest" description="Disordered" evidence="1">
    <location>
        <begin position="1"/>
        <end position="42"/>
    </location>
</feature>
<dbReference type="GeneID" id="72068359"/>
<dbReference type="KEGG" id="ptkz:JDV02_006410"/>
<reference evidence="2" key="1">
    <citation type="submission" date="2021-11" db="EMBL/GenBank/DDBJ databases">
        <title>Purpureocillium_takamizusanense_genome.</title>
        <authorList>
            <person name="Nguyen N.-H."/>
        </authorList>
    </citation>
    <scope>NUCLEOTIDE SEQUENCE</scope>
    <source>
        <strain evidence="2">PT3</strain>
    </source>
</reference>
<keyword evidence="3" id="KW-1185">Reference proteome</keyword>
<dbReference type="Proteomes" id="UP000829364">
    <property type="component" value="Chromosome 5"/>
</dbReference>
<dbReference type="OrthoDB" id="448427at2759"/>
<dbReference type="AlphaFoldDB" id="A0A9Q8QIL1"/>
<dbReference type="RefSeq" id="XP_047843791.1">
    <property type="nucleotide sequence ID" value="XM_047987802.1"/>
</dbReference>
<protein>
    <submittedName>
        <fullName evidence="2">Mitochondrial dicarboxylate transporter</fullName>
    </submittedName>
</protein>
<feature type="region of interest" description="Disordered" evidence="1">
    <location>
        <begin position="65"/>
        <end position="84"/>
    </location>
</feature>
<dbReference type="EMBL" id="CP086358">
    <property type="protein sequence ID" value="UNI20310.1"/>
    <property type="molecule type" value="Genomic_DNA"/>
</dbReference>
<accession>A0A9Q8QIL1</accession>
<evidence type="ECO:0000313" key="3">
    <source>
        <dbReference type="Proteomes" id="UP000829364"/>
    </source>
</evidence>